<keyword evidence="2" id="KW-1185">Reference proteome</keyword>
<comment type="caution">
    <text evidence="1">The sequence shown here is derived from an EMBL/GenBank/DDBJ whole genome shotgun (WGS) entry which is preliminary data.</text>
</comment>
<reference evidence="1" key="1">
    <citation type="submission" date="2022-02" db="EMBL/GenBank/DDBJ databases">
        <title>Plant Genome Project.</title>
        <authorList>
            <person name="Zhang R.-G."/>
        </authorList>
    </citation>
    <scope>NUCLEOTIDE SEQUENCE</scope>
    <source>
        <strain evidence="1">AT1</strain>
    </source>
</reference>
<organism evidence="1 2">
    <name type="scientific">Rhododendron molle</name>
    <name type="common">Chinese azalea</name>
    <name type="synonym">Azalea mollis</name>
    <dbReference type="NCBI Taxonomy" id="49168"/>
    <lineage>
        <taxon>Eukaryota</taxon>
        <taxon>Viridiplantae</taxon>
        <taxon>Streptophyta</taxon>
        <taxon>Embryophyta</taxon>
        <taxon>Tracheophyta</taxon>
        <taxon>Spermatophyta</taxon>
        <taxon>Magnoliopsida</taxon>
        <taxon>eudicotyledons</taxon>
        <taxon>Gunneridae</taxon>
        <taxon>Pentapetalae</taxon>
        <taxon>asterids</taxon>
        <taxon>Ericales</taxon>
        <taxon>Ericaceae</taxon>
        <taxon>Ericoideae</taxon>
        <taxon>Rhodoreae</taxon>
        <taxon>Rhododendron</taxon>
    </lineage>
</organism>
<evidence type="ECO:0000313" key="1">
    <source>
        <dbReference type="EMBL" id="KAI8535793.1"/>
    </source>
</evidence>
<dbReference type="Proteomes" id="UP001062846">
    <property type="component" value="Chromosome 10"/>
</dbReference>
<sequence>MVPINLQRILFFGLLGRAKDIGPHNDLVEVLHLALVFTMETLSKVDNEASCSTAEATSTPSCEAKLLRVRHPRLDKLPFLSWEVLTLGCAKDIGPHNDLVEVLHLALVFLMETLSKIDNEASCSTAEATSTPSCEAKLLSVRHPRLDKLPFLCWEVLTLGRAKDIGPHNDLVEVLHLALVFTMETLSKVDNEASCSTAEATSTPSCEASDEA</sequence>
<proteinExistence type="predicted"/>
<dbReference type="EMBL" id="CM046397">
    <property type="protein sequence ID" value="KAI8535793.1"/>
    <property type="molecule type" value="Genomic_DNA"/>
</dbReference>
<protein>
    <submittedName>
        <fullName evidence="1">Uncharacterized protein</fullName>
    </submittedName>
</protein>
<gene>
    <name evidence="1" type="ORF">RHMOL_Rhmol10G0201600</name>
</gene>
<evidence type="ECO:0000313" key="2">
    <source>
        <dbReference type="Proteomes" id="UP001062846"/>
    </source>
</evidence>
<name>A0ACC0M5V6_RHOML</name>
<accession>A0ACC0M5V6</accession>